<feature type="transmembrane region" description="Helical" evidence="4">
    <location>
        <begin position="269"/>
        <end position="288"/>
    </location>
</feature>
<comment type="caution">
    <text evidence="6">The sequence shown here is derived from an EMBL/GenBank/DDBJ whole genome shotgun (WGS) entry which is preliminary data.</text>
</comment>
<dbReference type="OrthoDB" id="2489958at2"/>
<evidence type="ECO:0000256" key="1">
    <source>
        <dbReference type="ARBA" id="ARBA00023015"/>
    </source>
</evidence>
<keyword evidence="1" id="KW-0805">Transcription regulation</keyword>
<dbReference type="PRINTS" id="PR00032">
    <property type="entry name" value="HTHARAC"/>
</dbReference>
<evidence type="ECO:0000313" key="6">
    <source>
        <dbReference type="EMBL" id="RKN78248.1"/>
    </source>
</evidence>
<reference evidence="6 7" key="1">
    <citation type="journal article" date="2007" name="Int. J. Syst. Evol. Microbiol.">
        <title>Paenibacillus ginsengarvi sp. nov., isolated from soil from ginseng cultivation.</title>
        <authorList>
            <person name="Yoon M.H."/>
            <person name="Ten L.N."/>
            <person name="Im W.T."/>
        </authorList>
    </citation>
    <scope>NUCLEOTIDE SEQUENCE [LARGE SCALE GENOMIC DNA]</scope>
    <source>
        <strain evidence="6 7">KCTC 13059</strain>
    </source>
</reference>
<evidence type="ECO:0000256" key="3">
    <source>
        <dbReference type="ARBA" id="ARBA00023163"/>
    </source>
</evidence>
<keyword evidence="7" id="KW-1185">Reference proteome</keyword>
<evidence type="ECO:0000313" key="7">
    <source>
        <dbReference type="Proteomes" id="UP000282311"/>
    </source>
</evidence>
<dbReference type="InterPro" id="IPR009057">
    <property type="entry name" value="Homeodomain-like_sf"/>
</dbReference>
<organism evidence="6 7">
    <name type="scientific">Paenibacillus ginsengarvi</name>
    <dbReference type="NCBI Taxonomy" id="400777"/>
    <lineage>
        <taxon>Bacteria</taxon>
        <taxon>Bacillati</taxon>
        <taxon>Bacillota</taxon>
        <taxon>Bacilli</taxon>
        <taxon>Bacillales</taxon>
        <taxon>Paenibacillaceae</taxon>
        <taxon>Paenibacillus</taxon>
    </lineage>
</organism>
<dbReference type="PANTHER" id="PTHR43280">
    <property type="entry name" value="ARAC-FAMILY TRANSCRIPTIONAL REGULATOR"/>
    <property type="match status" value="1"/>
</dbReference>
<dbReference type="SUPFAM" id="SSF46689">
    <property type="entry name" value="Homeodomain-like"/>
    <property type="match status" value="2"/>
</dbReference>
<dbReference type="InterPro" id="IPR020449">
    <property type="entry name" value="Tscrpt_reg_AraC-type_HTH"/>
</dbReference>
<name>A0A3B0C0W8_9BACL</name>
<keyword evidence="4" id="KW-0472">Membrane</keyword>
<dbReference type="Pfam" id="PF12833">
    <property type="entry name" value="HTH_18"/>
    <property type="match status" value="1"/>
</dbReference>
<evidence type="ECO:0000256" key="2">
    <source>
        <dbReference type="ARBA" id="ARBA00023125"/>
    </source>
</evidence>
<evidence type="ECO:0000259" key="5">
    <source>
        <dbReference type="PROSITE" id="PS01124"/>
    </source>
</evidence>
<dbReference type="AlphaFoldDB" id="A0A3B0C0W8"/>
<dbReference type="GO" id="GO:0003700">
    <property type="term" value="F:DNA-binding transcription factor activity"/>
    <property type="evidence" value="ECO:0007669"/>
    <property type="project" value="InterPro"/>
</dbReference>
<keyword evidence="2" id="KW-0238">DNA-binding</keyword>
<dbReference type="PROSITE" id="PS01124">
    <property type="entry name" value="HTH_ARAC_FAMILY_2"/>
    <property type="match status" value="1"/>
</dbReference>
<keyword evidence="3" id="KW-0804">Transcription</keyword>
<proteinExistence type="predicted"/>
<dbReference type="PANTHER" id="PTHR43280:SF2">
    <property type="entry name" value="HTH-TYPE TRANSCRIPTIONAL REGULATOR EXSA"/>
    <property type="match status" value="1"/>
</dbReference>
<dbReference type="GO" id="GO:0043565">
    <property type="term" value="F:sequence-specific DNA binding"/>
    <property type="evidence" value="ECO:0007669"/>
    <property type="project" value="InterPro"/>
</dbReference>
<sequence>MKRDIRSYMYRVAIVLIVVSLVPALLSSAYNTNLFMKQTIRLVDARNGTELTRTGTLMERMLQQIMDFASKTAGDARFANLQTATEQWKAWLELNKLLYASPYVTEYMLYNGADRSLLISNYGIERNPERSAIPWIASQTPQIPLYQYEIKTGYSKPSKQMASIVQKLPGLQKEPNYIIFHVDLDKMYTSFLSELNADAELYNYYLTDATGTVVYHRDKSLIGTTLPDQMGNTNIQVDRIELQTFDWALVREVHTQLLYKEVSALKNKVLAVLFTVIGVMSVFILFGARELYKPFRSVVARMTENEEQLRRSLLGRFIRGETPVCPDLVRRWPEMSPNLVVAIMTPKHSLEGKKAGKAAASQIQHIQQRLTASAAFRLELFKERSGDDVVLFQLEHEDMNRFMTELLLTLEPAELESVIISVGGIHSLEDVHTSYIEALYAYNIGRIYTGDSPVYCFNKLPMDYEVPMKAAAIEELELAIRQQNERSFTEALNALFSEQQTVVEYNLNFYQTVSLLLRMFGQHSLSFLNELNQLITDKGIMNVTAVKQFLFAKFYSFRDYAEETKDYAGRIHDYIAAHYTENFSLDEMAEHLGISKQHLITVCKKRYNRTPIEYLNEIRIEEAKRLLADTRTKIADIGTRSGFNSNSYFAKVFKQYTGITASEYRELLFTRNTEKKPQLAES</sequence>
<feature type="domain" description="HTH araC/xylS-type" evidence="5">
    <location>
        <begin position="569"/>
        <end position="667"/>
    </location>
</feature>
<accession>A0A3B0C0W8</accession>
<keyword evidence="4" id="KW-1133">Transmembrane helix</keyword>
<protein>
    <submittedName>
        <fullName evidence="6">AraC family transcriptional regulator</fullName>
    </submittedName>
</protein>
<dbReference type="InterPro" id="IPR018062">
    <property type="entry name" value="HTH_AraC-typ_CS"/>
</dbReference>
<keyword evidence="4" id="KW-0812">Transmembrane</keyword>
<dbReference type="InterPro" id="IPR018060">
    <property type="entry name" value="HTH_AraC"/>
</dbReference>
<gene>
    <name evidence="6" type="ORF">D7M11_23355</name>
</gene>
<dbReference type="Proteomes" id="UP000282311">
    <property type="component" value="Unassembled WGS sequence"/>
</dbReference>
<dbReference type="EMBL" id="RBAH01000019">
    <property type="protein sequence ID" value="RKN78248.1"/>
    <property type="molecule type" value="Genomic_DNA"/>
</dbReference>
<dbReference type="SMART" id="SM00342">
    <property type="entry name" value="HTH_ARAC"/>
    <property type="match status" value="1"/>
</dbReference>
<dbReference type="RefSeq" id="WP_120749684.1">
    <property type="nucleotide sequence ID" value="NZ_RBAH01000019.1"/>
</dbReference>
<dbReference type="Gene3D" id="1.10.10.60">
    <property type="entry name" value="Homeodomain-like"/>
    <property type="match status" value="2"/>
</dbReference>
<dbReference type="PROSITE" id="PS00041">
    <property type="entry name" value="HTH_ARAC_FAMILY_1"/>
    <property type="match status" value="1"/>
</dbReference>
<evidence type="ECO:0000256" key="4">
    <source>
        <dbReference type="SAM" id="Phobius"/>
    </source>
</evidence>